<feature type="non-terminal residue" evidence="10">
    <location>
        <position position="164"/>
    </location>
</feature>
<name>A0A2M7GZH5_9BACT</name>
<evidence type="ECO:0000256" key="4">
    <source>
        <dbReference type="ARBA" id="ARBA00022692"/>
    </source>
</evidence>
<protein>
    <submittedName>
        <fullName evidence="10">Uncharacterized protein</fullName>
    </submittedName>
</protein>
<feature type="transmembrane region" description="Helical" evidence="7">
    <location>
        <begin position="59"/>
        <end position="78"/>
    </location>
</feature>
<dbReference type="GO" id="GO:0005886">
    <property type="term" value="C:plasma membrane"/>
    <property type="evidence" value="ECO:0007669"/>
    <property type="project" value="UniProtKB-SubCell"/>
</dbReference>
<comment type="caution">
    <text evidence="10">The sequence shown here is derived from an EMBL/GenBank/DDBJ whole genome shotgun (WGS) entry which is preliminary data.</text>
</comment>
<organism evidence="10 11">
    <name type="scientific">bacterium (Candidatus Ratteibacteria) CG15_BIG_FIL_POST_REV_8_21_14_020_41_12</name>
    <dbReference type="NCBI Taxonomy" id="2014291"/>
    <lineage>
        <taxon>Bacteria</taxon>
        <taxon>Candidatus Ratteibacteria</taxon>
    </lineage>
</organism>
<reference evidence="11" key="1">
    <citation type="submission" date="2017-09" db="EMBL/GenBank/DDBJ databases">
        <title>Depth-based differentiation of microbial function through sediment-hosted aquifers and enrichment of novel symbionts in the deep terrestrial subsurface.</title>
        <authorList>
            <person name="Probst A.J."/>
            <person name="Ladd B."/>
            <person name="Jarett J.K."/>
            <person name="Geller-Mcgrath D.E."/>
            <person name="Sieber C.M.K."/>
            <person name="Emerson J.B."/>
            <person name="Anantharaman K."/>
            <person name="Thomas B.C."/>
            <person name="Malmstrom R."/>
            <person name="Stieglmeier M."/>
            <person name="Klingl A."/>
            <person name="Woyke T."/>
            <person name="Ryan C.M."/>
            <person name="Banfield J.F."/>
        </authorList>
    </citation>
    <scope>NUCLEOTIDE SEQUENCE [LARGE SCALE GENOMIC DNA]</scope>
</reference>
<keyword evidence="4 7" id="KW-0812">Transmembrane</keyword>
<evidence type="ECO:0000256" key="7">
    <source>
        <dbReference type="SAM" id="Phobius"/>
    </source>
</evidence>
<evidence type="ECO:0000313" key="11">
    <source>
        <dbReference type="Proteomes" id="UP000230025"/>
    </source>
</evidence>
<keyword evidence="6 7" id="KW-0472">Membrane</keyword>
<dbReference type="PANTHER" id="PTHR43373">
    <property type="entry name" value="NA(+)/H(+) ANTIPORTER SUBUNIT"/>
    <property type="match status" value="1"/>
</dbReference>
<accession>A0A2M7GZH5</accession>
<keyword evidence="3" id="KW-1003">Cell membrane</keyword>
<evidence type="ECO:0000259" key="9">
    <source>
        <dbReference type="Pfam" id="PF20501"/>
    </source>
</evidence>
<comment type="subcellular location">
    <subcellularLocation>
        <location evidence="1">Cell membrane</location>
        <topology evidence="1">Multi-pass membrane protein</topology>
    </subcellularLocation>
</comment>
<feature type="transmembrane region" description="Helical" evidence="7">
    <location>
        <begin position="90"/>
        <end position="112"/>
    </location>
</feature>
<evidence type="ECO:0000256" key="2">
    <source>
        <dbReference type="ARBA" id="ARBA00022448"/>
    </source>
</evidence>
<feature type="transmembrane region" description="Helical" evidence="7">
    <location>
        <begin position="36"/>
        <end position="53"/>
    </location>
</feature>
<dbReference type="EMBL" id="PFFY01000098">
    <property type="protein sequence ID" value="PIW33887.1"/>
    <property type="molecule type" value="Genomic_DNA"/>
</dbReference>
<gene>
    <name evidence="10" type="ORF">COW28_02145</name>
</gene>
<evidence type="ECO:0000256" key="6">
    <source>
        <dbReference type="ARBA" id="ARBA00023136"/>
    </source>
</evidence>
<evidence type="ECO:0000313" key="10">
    <source>
        <dbReference type="EMBL" id="PIW33887.1"/>
    </source>
</evidence>
<sequence>MDFVTLQEAVQLYPLLIFMILAAVVAVETKDLLSSVIAVGAAGLGLSVAFLILKAPDLAITQLVVEILCLILLIRATIKRDIPSLNRGTDYARLISALIFVLIFLFFGYFALRELPPFGKPYLKVAGEYLNQGLSKTGAANLVTSVILDFRGYDTLGEATVLFT</sequence>
<dbReference type="Proteomes" id="UP000230025">
    <property type="component" value="Unassembled WGS sequence"/>
</dbReference>
<dbReference type="AlphaFoldDB" id="A0A2M7GZH5"/>
<proteinExistence type="predicted"/>
<evidence type="ECO:0000256" key="1">
    <source>
        <dbReference type="ARBA" id="ARBA00004651"/>
    </source>
</evidence>
<dbReference type="Pfam" id="PF20501">
    <property type="entry name" value="MbhE"/>
    <property type="match status" value="1"/>
</dbReference>
<feature type="domain" description="MrpA C-terminal/MbhD" evidence="8">
    <location>
        <begin position="17"/>
        <end position="76"/>
    </location>
</feature>
<evidence type="ECO:0000256" key="3">
    <source>
        <dbReference type="ARBA" id="ARBA00022475"/>
    </source>
</evidence>
<keyword evidence="5 7" id="KW-1133">Transmembrane helix</keyword>
<feature type="domain" description="MrpA C-terminal/MbhE" evidence="9">
    <location>
        <begin position="124"/>
        <end position="162"/>
    </location>
</feature>
<dbReference type="InterPro" id="IPR025383">
    <property type="entry name" value="MrpA_C/MbhD"/>
</dbReference>
<dbReference type="InterPro" id="IPR050616">
    <property type="entry name" value="CPA3_Na-H_Antiporter_A"/>
</dbReference>
<dbReference type="InterPro" id="IPR046806">
    <property type="entry name" value="MrpA_C/MbhE"/>
</dbReference>
<evidence type="ECO:0000256" key="5">
    <source>
        <dbReference type="ARBA" id="ARBA00022989"/>
    </source>
</evidence>
<feature type="transmembrane region" description="Helical" evidence="7">
    <location>
        <begin position="12"/>
        <end position="29"/>
    </location>
</feature>
<evidence type="ECO:0000259" key="8">
    <source>
        <dbReference type="Pfam" id="PF13244"/>
    </source>
</evidence>
<keyword evidence="2" id="KW-0813">Transport</keyword>
<dbReference type="Pfam" id="PF13244">
    <property type="entry name" value="MbhD"/>
    <property type="match status" value="1"/>
</dbReference>
<dbReference type="PANTHER" id="PTHR43373:SF1">
    <property type="entry name" value="NA(+)_H(+) ANTIPORTER SUBUNIT A"/>
    <property type="match status" value="1"/>
</dbReference>
<dbReference type="Gene3D" id="1.20.120.1200">
    <property type="entry name" value="NADH-ubiquinone/plastoquinone oxidoreductase chain 6, subunit NuoJ"/>
    <property type="match status" value="1"/>
</dbReference>
<dbReference type="InterPro" id="IPR042106">
    <property type="entry name" value="Nuo/plastoQ_OxRdtase_6_NuoJ"/>
</dbReference>